<feature type="domain" description="Helicase ATP-binding" evidence="8">
    <location>
        <begin position="99"/>
        <end position="283"/>
    </location>
</feature>
<evidence type="ECO:0000256" key="7">
    <source>
        <dbReference type="SAM" id="MobiDB-lite"/>
    </source>
</evidence>
<comment type="caution">
    <text evidence="10">The sequence shown here is derived from an EMBL/GenBank/DDBJ whole genome shotgun (WGS) entry which is preliminary data.</text>
</comment>
<evidence type="ECO:0000256" key="1">
    <source>
        <dbReference type="ARBA" id="ARBA00012552"/>
    </source>
</evidence>
<evidence type="ECO:0000313" key="11">
    <source>
        <dbReference type="Proteomes" id="UP001215598"/>
    </source>
</evidence>
<feature type="region of interest" description="Disordered" evidence="7">
    <location>
        <begin position="604"/>
        <end position="630"/>
    </location>
</feature>
<evidence type="ECO:0000259" key="9">
    <source>
        <dbReference type="PROSITE" id="PS51194"/>
    </source>
</evidence>
<dbReference type="PROSITE" id="PS51194">
    <property type="entry name" value="HELICASE_CTER"/>
    <property type="match status" value="1"/>
</dbReference>
<dbReference type="Pfam" id="PF21010">
    <property type="entry name" value="HA2_C"/>
    <property type="match status" value="1"/>
</dbReference>
<dbReference type="GO" id="GO:0003725">
    <property type="term" value="F:double-stranded RNA binding"/>
    <property type="evidence" value="ECO:0007669"/>
    <property type="project" value="TreeGrafter"/>
</dbReference>
<dbReference type="AlphaFoldDB" id="A0AAD7MPJ6"/>
<dbReference type="PANTHER" id="PTHR18934">
    <property type="entry name" value="ATP-DEPENDENT RNA HELICASE"/>
    <property type="match status" value="1"/>
</dbReference>
<dbReference type="SMART" id="SM00487">
    <property type="entry name" value="DEXDc"/>
    <property type="match status" value="1"/>
</dbReference>
<feature type="region of interest" description="Disordered" evidence="7">
    <location>
        <begin position="1"/>
        <end position="84"/>
    </location>
</feature>
<dbReference type="InterPro" id="IPR027417">
    <property type="entry name" value="P-loop_NTPase"/>
</dbReference>
<reference evidence="10" key="1">
    <citation type="submission" date="2023-03" db="EMBL/GenBank/DDBJ databases">
        <title>Massive genome expansion in bonnet fungi (Mycena s.s.) driven by repeated elements and novel gene families across ecological guilds.</title>
        <authorList>
            <consortium name="Lawrence Berkeley National Laboratory"/>
            <person name="Harder C.B."/>
            <person name="Miyauchi S."/>
            <person name="Viragh M."/>
            <person name="Kuo A."/>
            <person name="Thoen E."/>
            <person name="Andreopoulos B."/>
            <person name="Lu D."/>
            <person name="Skrede I."/>
            <person name="Drula E."/>
            <person name="Henrissat B."/>
            <person name="Morin E."/>
            <person name="Kohler A."/>
            <person name="Barry K."/>
            <person name="LaButti K."/>
            <person name="Morin E."/>
            <person name="Salamov A."/>
            <person name="Lipzen A."/>
            <person name="Mereny Z."/>
            <person name="Hegedus B."/>
            <person name="Baldrian P."/>
            <person name="Stursova M."/>
            <person name="Weitz H."/>
            <person name="Taylor A."/>
            <person name="Grigoriev I.V."/>
            <person name="Nagy L.G."/>
            <person name="Martin F."/>
            <person name="Kauserud H."/>
        </authorList>
    </citation>
    <scope>NUCLEOTIDE SEQUENCE</scope>
    <source>
        <strain evidence="10">CBHHK182m</strain>
    </source>
</reference>
<dbReference type="GO" id="GO:0003724">
    <property type="term" value="F:RNA helicase activity"/>
    <property type="evidence" value="ECO:0007669"/>
    <property type="project" value="UniProtKB-EC"/>
</dbReference>
<dbReference type="InterPro" id="IPR011709">
    <property type="entry name" value="DEAD-box_helicase_OB_fold"/>
</dbReference>
<comment type="catalytic activity">
    <reaction evidence="6">
        <text>ATP + H2O = ADP + phosphate + H(+)</text>
        <dbReference type="Rhea" id="RHEA:13065"/>
        <dbReference type="ChEBI" id="CHEBI:15377"/>
        <dbReference type="ChEBI" id="CHEBI:15378"/>
        <dbReference type="ChEBI" id="CHEBI:30616"/>
        <dbReference type="ChEBI" id="CHEBI:43474"/>
        <dbReference type="ChEBI" id="CHEBI:456216"/>
        <dbReference type="EC" id="3.6.4.13"/>
    </reaction>
</comment>
<dbReference type="Proteomes" id="UP001215598">
    <property type="component" value="Unassembled WGS sequence"/>
</dbReference>
<evidence type="ECO:0000256" key="2">
    <source>
        <dbReference type="ARBA" id="ARBA00022741"/>
    </source>
</evidence>
<dbReference type="InterPro" id="IPR048333">
    <property type="entry name" value="HA2_WH"/>
</dbReference>
<dbReference type="Gene3D" id="1.20.120.1080">
    <property type="match status" value="1"/>
</dbReference>
<dbReference type="EMBL" id="JARKIB010000195">
    <property type="protein sequence ID" value="KAJ7725336.1"/>
    <property type="molecule type" value="Genomic_DNA"/>
</dbReference>
<dbReference type="Pfam" id="PF04408">
    <property type="entry name" value="WHD_HA2"/>
    <property type="match status" value="1"/>
</dbReference>
<dbReference type="SMART" id="SM00490">
    <property type="entry name" value="HELICc"/>
    <property type="match status" value="1"/>
</dbReference>
<keyword evidence="2" id="KW-0547">Nucleotide-binding</keyword>
<dbReference type="CDD" id="cd18791">
    <property type="entry name" value="SF2_C_RHA"/>
    <property type="match status" value="1"/>
</dbReference>
<sequence length="760" mass="83384">MTATLPSQKRRIFDSPIQKNKTTPQRKRIPKWVDVDDEDERIGQRKRQNGSLKHAPQAHSTPPRKKARTSGPPPPSPAKAGIQEHRKQLPIAKGKDALVQEIRANDVTVLLGETGSGKTTQIPQYLLEAGFADAGMIGITQPRKVAATELAARVSVEQGTPLGGLIGYGIRFDEKSSAATRVKYMTDGMLTRELLGDPLLSKYAVIIVDEAHERTLRTDLLLANLKRILRERNGKGEGKPQVNGKGKEREKDRNPLKVVIMSATLDAEKFSQFFSNAKIIYVKGRQHPVKIFHAAQGQTDYVDAALRTFFQVHVDQPPGDVLIFLPGQEDIESLEKSIQMFARQLPPGHDEVLTVPMYAALSGAQLHRTFAPTPRKTRKCILATNIAETSITIPGVRYVIDTGKVKEKRYLAGSTGGGFDTLLTRDINKSNAMQRAGRAGREGPGFCYRLYTEDAFLGMAASTEPEILRCSLAQAMLQLLCIGQDIQDLDLMDMPDVDAISSALRTLFLLGALDSQRELTDLGRAMAALPLEPTHARAVLASKDLNCTAEVLDIVSVLSANGALFLDATDKRAEIAEARRKFIHRSGDHLTILNTVRAYRAAGGADGENASGHVNGHGDGEEEKEEKVGRSARKEWARAHFINERTLREASSIRDQLRLSCTRAGIDWRASCGEQEDPVLLSLAHGLAQNTALIAPDGSYKQVMGQSVVKIHPSSSMADKKVPAIIYDELVYTNHIYARGVSSISKSYFNSLGAFNRREA</sequence>
<name>A0AAD7MPJ6_9AGAR</name>
<keyword evidence="11" id="KW-1185">Reference proteome</keyword>
<keyword evidence="3" id="KW-0378">Hydrolase</keyword>
<dbReference type="Pfam" id="PF07717">
    <property type="entry name" value="OB_NTP_bind"/>
    <property type="match status" value="1"/>
</dbReference>
<dbReference type="GO" id="GO:0045943">
    <property type="term" value="P:positive regulation of transcription by RNA polymerase I"/>
    <property type="evidence" value="ECO:0007669"/>
    <property type="project" value="TreeGrafter"/>
</dbReference>
<dbReference type="Gene3D" id="3.40.50.300">
    <property type="entry name" value="P-loop containing nucleotide triphosphate hydrolases"/>
    <property type="match status" value="2"/>
</dbReference>
<protein>
    <recommendedName>
        <fullName evidence="1">RNA helicase</fullName>
        <ecNumber evidence="1">3.6.4.13</ecNumber>
    </recommendedName>
</protein>
<dbReference type="Pfam" id="PF00271">
    <property type="entry name" value="Helicase_C"/>
    <property type="match status" value="1"/>
</dbReference>
<evidence type="ECO:0000313" key="10">
    <source>
        <dbReference type="EMBL" id="KAJ7725336.1"/>
    </source>
</evidence>
<dbReference type="GO" id="GO:0005524">
    <property type="term" value="F:ATP binding"/>
    <property type="evidence" value="ECO:0007669"/>
    <property type="project" value="UniProtKB-KW"/>
</dbReference>
<dbReference type="SMART" id="SM00847">
    <property type="entry name" value="HA2"/>
    <property type="match status" value="1"/>
</dbReference>
<evidence type="ECO:0000259" key="8">
    <source>
        <dbReference type="PROSITE" id="PS51192"/>
    </source>
</evidence>
<dbReference type="InterPro" id="IPR002464">
    <property type="entry name" value="DNA/RNA_helicase_DEAH_CS"/>
</dbReference>
<dbReference type="GO" id="GO:0005730">
    <property type="term" value="C:nucleolus"/>
    <property type="evidence" value="ECO:0007669"/>
    <property type="project" value="UniProtKB-ARBA"/>
</dbReference>
<dbReference type="InterPro" id="IPR049945">
    <property type="entry name" value="AAA_22"/>
</dbReference>
<gene>
    <name evidence="10" type="ORF">B0H16DRAFT_1384352</name>
</gene>
<accession>A0AAD7MPJ6</accession>
<evidence type="ECO:0000256" key="4">
    <source>
        <dbReference type="ARBA" id="ARBA00022806"/>
    </source>
</evidence>
<dbReference type="Pfam" id="PF13401">
    <property type="entry name" value="AAA_22"/>
    <property type="match status" value="1"/>
</dbReference>
<proteinExistence type="predicted"/>
<dbReference type="PROSITE" id="PS00690">
    <property type="entry name" value="DEAH_ATP_HELICASE"/>
    <property type="match status" value="1"/>
</dbReference>
<feature type="region of interest" description="Disordered" evidence="7">
    <location>
        <begin position="234"/>
        <end position="253"/>
    </location>
</feature>
<keyword evidence="5" id="KW-0067">ATP-binding</keyword>
<dbReference type="GO" id="GO:0016887">
    <property type="term" value="F:ATP hydrolysis activity"/>
    <property type="evidence" value="ECO:0007669"/>
    <property type="project" value="InterPro"/>
</dbReference>
<evidence type="ECO:0000256" key="6">
    <source>
        <dbReference type="ARBA" id="ARBA00047984"/>
    </source>
</evidence>
<dbReference type="EC" id="3.6.4.13" evidence="1"/>
<organism evidence="10 11">
    <name type="scientific">Mycena metata</name>
    <dbReference type="NCBI Taxonomy" id="1033252"/>
    <lineage>
        <taxon>Eukaryota</taxon>
        <taxon>Fungi</taxon>
        <taxon>Dikarya</taxon>
        <taxon>Basidiomycota</taxon>
        <taxon>Agaricomycotina</taxon>
        <taxon>Agaricomycetes</taxon>
        <taxon>Agaricomycetidae</taxon>
        <taxon>Agaricales</taxon>
        <taxon>Marasmiineae</taxon>
        <taxon>Mycenaceae</taxon>
        <taxon>Mycena</taxon>
    </lineage>
</organism>
<feature type="domain" description="Helicase C-terminal" evidence="9">
    <location>
        <begin position="305"/>
        <end position="483"/>
    </location>
</feature>
<evidence type="ECO:0000256" key="3">
    <source>
        <dbReference type="ARBA" id="ARBA00022801"/>
    </source>
</evidence>
<keyword evidence="4 10" id="KW-0347">Helicase</keyword>
<dbReference type="InterPro" id="IPR007502">
    <property type="entry name" value="Helicase-assoc_dom"/>
</dbReference>
<dbReference type="InterPro" id="IPR014001">
    <property type="entry name" value="Helicase_ATP-bd"/>
</dbReference>
<dbReference type="GO" id="GO:1990904">
    <property type="term" value="C:ribonucleoprotein complex"/>
    <property type="evidence" value="ECO:0007669"/>
    <property type="project" value="UniProtKB-ARBA"/>
</dbReference>
<dbReference type="PROSITE" id="PS51192">
    <property type="entry name" value="HELICASE_ATP_BIND_1"/>
    <property type="match status" value="1"/>
</dbReference>
<dbReference type="SUPFAM" id="SSF52540">
    <property type="entry name" value="P-loop containing nucleoside triphosphate hydrolases"/>
    <property type="match status" value="1"/>
</dbReference>
<dbReference type="PANTHER" id="PTHR18934:SF118">
    <property type="entry name" value="ATP-DEPENDENT RNA HELICASE DHX33"/>
    <property type="match status" value="1"/>
</dbReference>
<dbReference type="InterPro" id="IPR001650">
    <property type="entry name" value="Helicase_C-like"/>
</dbReference>
<evidence type="ECO:0000256" key="5">
    <source>
        <dbReference type="ARBA" id="ARBA00022840"/>
    </source>
</evidence>
<dbReference type="CDD" id="cd17978">
    <property type="entry name" value="DEXHc_DHX33"/>
    <property type="match status" value="1"/>
</dbReference>